<dbReference type="Proteomes" id="UP000029553">
    <property type="component" value="Unassembled WGS sequence"/>
</dbReference>
<evidence type="ECO:0000313" key="3">
    <source>
        <dbReference type="Proteomes" id="UP000029553"/>
    </source>
</evidence>
<reference evidence="2 3" key="1">
    <citation type="submission" date="2013-09" db="EMBL/GenBank/DDBJ databases">
        <title>High correlation between genotypes and phenotypes of environmental bacteria Comamonas testosteroni strains.</title>
        <authorList>
            <person name="Liu L."/>
            <person name="Zhu W."/>
            <person name="Xia X."/>
            <person name="Xu B."/>
            <person name="Luo M."/>
            <person name="Wang G."/>
        </authorList>
    </citation>
    <scope>NUCLEOTIDE SEQUENCE [LARGE SCALE GENOMIC DNA]</scope>
    <source>
        <strain evidence="2 3">JL40</strain>
    </source>
</reference>
<sequence length="340" mass="37376">MSTLPAWQETRPARRIWPQRWSQLHPGGRSTGRPMQLYLLLDAAQNRELLALAPQSGAEALFAFARSSKQGQLSPWLVHLGSSAQALRKPQQDFLDAVLDVVQASPCASLLASECEMPALLAHLRLAMDPVLPEGNSSYLALWDPAVLAALLGQSDPDTQSVIDPVLRPAQCRALLGPVVHWWCWSRSGRLHEYAVSDFSGPVQALPLQLGAAEVAALVQGNVPDLLIYYLNLNQTHLRDKLPPLAMHWFVRQQLVFARRQGLSGTRDLLNYLCLALMAGARFDQLPGVKELLARVKAGRLSFDQLMHEIGPLLDGRELPEPQVLSSASGLPLTESQLPL</sequence>
<gene>
    <name evidence="2" type="ORF">P353_04610</name>
</gene>
<dbReference type="EMBL" id="AWOR01000012">
    <property type="protein sequence ID" value="KGH31530.1"/>
    <property type="molecule type" value="Genomic_DNA"/>
</dbReference>
<feature type="domain" description="DUF4123" evidence="1">
    <location>
        <begin position="37"/>
        <end position="160"/>
    </location>
</feature>
<accession>A0A096H2A2</accession>
<comment type="caution">
    <text evidence="2">The sequence shown here is derived from an EMBL/GenBank/DDBJ whole genome shotgun (WGS) entry which is preliminary data.</text>
</comment>
<proteinExistence type="predicted"/>
<dbReference type="Pfam" id="PF13503">
    <property type="entry name" value="DUF4123"/>
    <property type="match status" value="1"/>
</dbReference>
<organism evidence="2 3">
    <name type="scientific">Comamonas testosteroni</name>
    <name type="common">Pseudomonas testosteroni</name>
    <dbReference type="NCBI Taxonomy" id="285"/>
    <lineage>
        <taxon>Bacteria</taxon>
        <taxon>Pseudomonadati</taxon>
        <taxon>Pseudomonadota</taxon>
        <taxon>Betaproteobacteria</taxon>
        <taxon>Burkholderiales</taxon>
        <taxon>Comamonadaceae</taxon>
        <taxon>Comamonas</taxon>
    </lineage>
</organism>
<name>A0A096H2A2_COMTE</name>
<evidence type="ECO:0000259" key="1">
    <source>
        <dbReference type="Pfam" id="PF13503"/>
    </source>
</evidence>
<dbReference type="InterPro" id="IPR025391">
    <property type="entry name" value="DUF4123"/>
</dbReference>
<dbReference type="RefSeq" id="WP_034365899.1">
    <property type="nucleotide sequence ID" value="NZ_AWOR01000012.1"/>
</dbReference>
<evidence type="ECO:0000313" key="2">
    <source>
        <dbReference type="EMBL" id="KGH31530.1"/>
    </source>
</evidence>
<dbReference type="AlphaFoldDB" id="A0A096H2A2"/>
<protein>
    <recommendedName>
        <fullName evidence="1">DUF4123 domain-containing protein</fullName>
    </recommendedName>
</protein>